<dbReference type="AlphaFoldDB" id="V5EVM4"/>
<name>V5EVM4_KALBG</name>
<dbReference type="STRING" id="1365824.V5EVM4"/>
<evidence type="ECO:0000313" key="2">
    <source>
        <dbReference type="Proteomes" id="UP000019377"/>
    </source>
</evidence>
<dbReference type="HOGENOM" id="CLU_343275_0_0_1"/>
<proteinExistence type="predicted"/>
<keyword evidence="2" id="KW-1185">Reference proteome</keyword>
<dbReference type="eggNOG" id="ENOG502R21T">
    <property type="taxonomic scope" value="Eukaryota"/>
</dbReference>
<organism evidence="1 2">
    <name type="scientific">Kalmanozyma brasiliensis (strain GHG001)</name>
    <name type="common">Yeast</name>
    <name type="synonym">Pseudozyma brasiliensis</name>
    <dbReference type="NCBI Taxonomy" id="1365824"/>
    <lineage>
        <taxon>Eukaryota</taxon>
        <taxon>Fungi</taxon>
        <taxon>Dikarya</taxon>
        <taxon>Basidiomycota</taxon>
        <taxon>Ustilaginomycotina</taxon>
        <taxon>Ustilaginomycetes</taxon>
        <taxon>Ustilaginales</taxon>
        <taxon>Ustilaginaceae</taxon>
        <taxon>Kalmanozyma</taxon>
    </lineage>
</organism>
<evidence type="ECO:0000313" key="1">
    <source>
        <dbReference type="EMBL" id="EST06299.1"/>
    </source>
</evidence>
<dbReference type="GeneID" id="27420437"/>
<gene>
    <name evidence="1" type="ORF">PSEUBRA_SCAF3g03822</name>
</gene>
<protein>
    <submittedName>
        <fullName evidence="1">Uncharacterized protein</fullName>
    </submittedName>
</protein>
<dbReference type="OMA" id="QACFIAK"/>
<reference evidence="2" key="1">
    <citation type="journal article" date="2013" name="Genome Announc.">
        <title>Draft genome sequence of Pseudozyma brasiliensis sp. nov. strain GHG001, a high producer of endo-1,4-xylanase isolated from an insect pest of sugarcane.</title>
        <authorList>
            <person name="Oliveira J.V.D.C."/>
            <person name="dos Santos R.A.C."/>
            <person name="Borges T.A."/>
            <person name="Riano-Pachon D.M."/>
            <person name="Goldman G.H."/>
        </authorList>
    </citation>
    <scope>NUCLEOTIDE SEQUENCE [LARGE SCALE GENOMIC DNA]</scope>
    <source>
        <strain evidence="2">GHG001</strain>
    </source>
</reference>
<dbReference type="OrthoDB" id="2548707at2759"/>
<sequence>MTKILMDIRPGGGLSFRKAFENLGASLRLDLVDASDLQASDNMKPLLDVPMRSIRSAFLHLVGQNDRSCLAQALFLLQRSDHRFVAMLPSADLQDFCDAARSVDAMDLAAETYALVVKAKTSPSCTSGLPADYKHVLARDAMLLDADLFLALLREMLANGQKIVVIALLRALRLLPLTEFSVVQLNLRFSQGHRSQLVAVLAKVGLTEEAFELFQHWTHWRYEADSDPSGSLSGSTSLRKKGWAQVADPLIERQVRLMHDPASHVATSADCLLSLVKGLCRRSLTSASDGQSSNEASPMWTVPPSQLDKARFVIDVFRHACTPLDWTHYQLTALAQACFIAKDVPGAFDALARISFLREIPDKVDITVLLGGLVELDADKAVDLFIRHCTAPQTIGGAGDKRKLARSKKRVAPVDRSPLLAPMDPTPRLTSMLITRALAQKRTDLADKLYQFGQAAGIASRLGYTASLRSIFLPDMAPAKVVQTAHRALQQGWEADPAILEKLARRLLKASLRDAAPEGNGAVPATGEKGLSPKERLHCVQAAVALSGISARMKNVVNLRTVSRALYAVIDAASLFNKKTSASTTTLTTVEAVGSPLRAARQQGQEQRRLQWIACLDSIVHMLRWTKYFDTGDDYRNSLPLWKLSHAGDGQLVSADLGEMMDRAFDGAREAQQIRVTTSAAAAMSPISPGALADESTFGAEEHADGIGAAPVNGVGPTPKQRAANVLPADLFRRIIEAYLTLGDVSGAAEVASWMRDEAKVDLGRNGEETTEFVDRIKAAVLKREAKQTSSEHSMVDQKAEDSSNILRMLAGQQRTAHTKSWWLP</sequence>
<dbReference type="EMBL" id="KI545873">
    <property type="protein sequence ID" value="EST06299.1"/>
    <property type="molecule type" value="Genomic_DNA"/>
</dbReference>
<dbReference type="Proteomes" id="UP000019377">
    <property type="component" value="Unassembled WGS sequence"/>
</dbReference>
<accession>V5EVM4</accession>